<keyword evidence="2" id="KW-0732">Signal</keyword>
<feature type="signal peptide" evidence="2">
    <location>
        <begin position="1"/>
        <end position="29"/>
    </location>
</feature>
<organism evidence="3 4">
    <name type="scientific">Stigmatella ashevillensis</name>
    <dbReference type="NCBI Taxonomy" id="2995309"/>
    <lineage>
        <taxon>Bacteria</taxon>
        <taxon>Pseudomonadati</taxon>
        <taxon>Myxococcota</taxon>
        <taxon>Myxococcia</taxon>
        <taxon>Myxococcales</taxon>
        <taxon>Cystobacterineae</taxon>
        <taxon>Archangiaceae</taxon>
        <taxon>Stigmatella</taxon>
    </lineage>
</organism>
<evidence type="ECO:0008006" key="5">
    <source>
        <dbReference type="Google" id="ProtNLM"/>
    </source>
</evidence>
<evidence type="ECO:0000313" key="4">
    <source>
        <dbReference type="Proteomes" id="UP001221838"/>
    </source>
</evidence>
<sequence>MSRLLLNAQPLKRSSLFCALATLALAASACGHPADGLETGEDRDMEKQAQNVALDGDPCTVTHSSPPPTFNISDSVITLQCGVDTWQPPSVTAEDACGNPLTVNKFNTGDDDGDSIPGSTDPDDFGPGPDASVAGTYYVSYLAIDSAYHLKEVTLTVNVVNCQP</sequence>
<dbReference type="Proteomes" id="UP001221838">
    <property type="component" value="Unassembled WGS sequence"/>
</dbReference>
<accession>A0ABT5DAJ1</accession>
<feature type="region of interest" description="Disordered" evidence="1">
    <location>
        <begin position="106"/>
        <end position="129"/>
    </location>
</feature>
<gene>
    <name evidence="3" type="ORF">POL68_12530</name>
</gene>
<protein>
    <recommendedName>
        <fullName evidence="5">Pesticidal crystal protein Cry22Aa Ig-like domain-containing protein</fullName>
    </recommendedName>
</protein>
<dbReference type="PROSITE" id="PS51257">
    <property type="entry name" value="PROKAR_LIPOPROTEIN"/>
    <property type="match status" value="1"/>
</dbReference>
<dbReference type="InterPro" id="IPR013783">
    <property type="entry name" value="Ig-like_fold"/>
</dbReference>
<reference evidence="3 4" key="1">
    <citation type="submission" date="2022-11" db="EMBL/GenBank/DDBJ databases">
        <title>Minimal conservation of predation-associated metabolite biosynthetic gene clusters underscores biosynthetic potential of Myxococcota including descriptions for ten novel species: Archangium lansinium sp. nov., Myxococcus landrumus sp. nov., Nannocystis bai.</title>
        <authorList>
            <person name="Ahearne A."/>
            <person name="Stevens C."/>
            <person name="Dowd S."/>
        </authorList>
    </citation>
    <scope>NUCLEOTIDE SEQUENCE [LARGE SCALE GENOMIC DNA]</scope>
    <source>
        <strain evidence="3 4">NCWAL01</strain>
    </source>
</reference>
<dbReference type="RefSeq" id="WP_272137724.1">
    <property type="nucleotide sequence ID" value="NZ_JAQNDM010000002.1"/>
</dbReference>
<evidence type="ECO:0000256" key="1">
    <source>
        <dbReference type="SAM" id="MobiDB-lite"/>
    </source>
</evidence>
<dbReference type="Gene3D" id="2.60.40.10">
    <property type="entry name" value="Immunoglobulins"/>
    <property type="match status" value="1"/>
</dbReference>
<proteinExistence type="predicted"/>
<comment type="caution">
    <text evidence="3">The sequence shown here is derived from an EMBL/GenBank/DDBJ whole genome shotgun (WGS) entry which is preliminary data.</text>
</comment>
<keyword evidence="4" id="KW-1185">Reference proteome</keyword>
<feature type="chain" id="PRO_5046513564" description="Pesticidal crystal protein Cry22Aa Ig-like domain-containing protein" evidence="2">
    <location>
        <begin position="30"/>
        <end position="164"/>
    </location>
</feature>
<evidence type="ECO:0000313" key="3">
    <source>
        <dbReference type="EMBL" id="MDC0709291.1"/>
    </source>
</evidence>
<evidence type="ECO:0000256" key="2">
    <source>
        <dbReference type="SAM" id="SignalP"/>
    </source>
</evidence>
<name>A0ABT5DAJ1_9BACT</name>
<dbReference type="EMBL" id="JAQNDM010000002">
    <property type="protein sequence ID" value="MDC0709291.1"/>
    <property type="molecule type" value="Genomic_DNA"/>
</dbReference>